<gene>
    <name evidence="1" type="ORF">KPL71_012611</name>
</gene>
<evidence type="ECO:0000313" key="1">
    <source>
        <dbReference type="EMBL" id="KAH9771170.1"/>
    </source>
</evidence>
<protein>
    <submittedName>
        <fullName evidence="1">Signal transducer</fullName>
    </submittedName>
</protein>
<sequence length="693" mass="78226">MSQQNINSTNLSYSSNIPVSEVYWSLVEKADKKFSKIRDLPYYERNRYDTYFYKVFKVYTQLWKFQQENREKLVEAGLKRYEIGEIASRIAQLYFGQYMRTSDMSYLSESYIFYEAILTREYFRDGLHQHLNLANKQLRFLARFLMVCLVLNRREMVHQLVNQLKMWLDECKRVFQETDFKEWKLVVQEIVRFLKADTAFMNIRPLRYSLVLDPRPDDLPHVSASVRSLKLRDAILSSYHHNEIKFSELTLDTFRMLQCLEWEPSGSFYQSSNIKTGQNGGPGPSRINYSQDITDPSLPPNPRKAILYRPSVTHFLAVSYNHCSFSWQVLATICEELPHDGVLLIYLSASGARNSINAAENINRNFQSHTISSDATSASPFSSPCNSPNPTLGLNKGDCMDDLGGCLHFGTRGNRGTLSHSAIQVITCSTSLNQAIKGSEKGEPAALLISPSSTIPIAGTDFSRSPSGSSFTIFLTAPLQAFCLLLGILGSENEMDTYTEAEKLLSSSLNDWGSTLATSDNLDPVWAQILRDPFLRRLLLRYCSILGLVFMGGAEKHAGGDGEDAATAARRYVKNARAILRTLADIYEHPSHYSFVLDIPGLEASNIKVKVDNGILHISGKKKKGQSAENEGGVKAIRIERRRARYMRKFTLPQDLSPEEVKAIYKDGVLTVTVAKKVPEVSRRPKTVTIPVS</sequence>
<dbReference type="Proteomes" id="UP000829398">
    <property type="component" value="Chromosome 4"/>
</dbReference>
<name>A0ACB8LD96_CITSI</name>
<accession>A0ACB8LD96</accession>
<reference evidence="2" key="1">
    <citation type="journal article" date="2023" name="Hortic. Res.">
        <title>A chromosome-level phased genome enabling allele-level studies in sweet orange: a case study on citrus Huanglongbing tolerance.</title>
        <authorList>
            <person name="Wu B."/>
            <person name="Yu Q."/>
            <person name="Deng Z."/>
            <person name="Duan Y."/>
            <person name="Luo F."/>
            <person name="Gmitter F. Jr."/>
        </authorList>
    </citation>
    <scope>NUCLEOTIDE SEQUENCE [LARGE SCALE GENOMIC DNA]</scope>
    <source>
        <strain evidence="2">cv. Valencia</strain>
    </source>
</reference>
<proteinExistence type="predicted"/>
<dbReference type="EMBL" id="CM039173">
    <property type="protein sequence ID" value="KAH9771170.1"/>
    <property type="molecule type" value="Genomic_DNA"/>
</dbReference>
<organism evidence="1 2">
    <name type="scientific">Citrus sinensis</name>
    <name type="common">Sweet orange</name>
    <name type="synonym">Citrus aurantium var. sinensis</name>
    <dbReference type="NCBI Taxonomy" id="2711"/>
    <lineage>
        <taxon>Eukaryota</taxon>
        <taxon>Viridiplantae</taxon>
        <taxon>Streptophyta</taxon>
        <taxon>Embryophyta</taxon>
        <taxon>Tracheophyta</taxon>
        <taxon>Spermatophyta</taxon>
        <taxon>Magnoliopsida</taxon>
        <taxon>eudicotyledons</taxon>
        <taxon>Gunneridae</taxon>
        <taxon>Pentapetalae</taxon>
        <taxon>rosids</taxon>
        <taxon>malvids</taxon>
        <taxon>Sapindales</taxon>
        <taxon>Rutaceae</taxon>
        <taxon>Aurantioideae</taxon>
        <taxon>Citrus</taxon>
    </lineage>
</organism>
<keyword evidence="2" id="KW-1185">Reference proteome</keyword>
<comment type="caution">
    <text evidence="1">The sequence shown here is derived from an EMBL/GenBank/DDBJ whole genome shotgun (WGS) entry which is preliminary data.</text>
</comment>
<evidence type="ECO:0000313" key="2">
    <source>
        <dbReference type="Proteomes" id="UP000829398"/>
    </source>
</evidence>